<protein>
    <recommendedName>
        <fullName evidence="11">Flagellar motor switch phosphatase FliY</fullName>
    </recommendedName>
</protein>
<proteinExistence type="inferred from homology"/>
<dbReference type="GO" id="GO:0071973">
    <property type="term" value="P:bacterial-type flagellum-dependent cell motility"/>
    <property type="evidence" value="ECO:0007669"/>
    <property type="project" value="InterPro"/>
</dbReference>
<evidence type="ECO:0000313" key="9">
    <source>
        <dbReference type="EMBL" id="KUO95059.1"/>
    </source>
</evidence>
<dbReference type="InterPro" id="IPR001543">
    <property type="entry name" value="FliN-like_C"/>
</dbReference>
<gene>
    <name evidence="9" type="ORF">ATW55_11320</name>
</gene>
<comment type="similarity">
    <text evidence="2">Belongs to the FliN/MopA/SpaO family.</text>
</comment>
<dbReference type="CDD" id="cd17907">
    <property type="entry name" value="FliY_FliN-Y"/>
    <property type="match status" value="1"/>
</dbReference>
<dbReference type="InterPro" id="IPR051469">
    <property type="entry name" value="FliN/MopA/SpaO"/>
</dbReference>
<dbReference type="SUPFAM" id="SSF101801">
    <property type="entry name" value="Surface presentation of antigens (SPOA)"/>
    <property type="match status" value="1"/>
</dbReference>
<dbReference type="InterPro" id="IPR007597">
    <property type="entry name" value="CheC"/>
</dbReference>
<evidence type="ECO:0000313" key="10">
    <source>
        <dbReference type="Proteomes" id="UP000053557"/>
    </source>
</evidence>
<comment type="caution">
    <text evidence="9">The sequence shown here is derived from an EMBL/GenBank/DDBJ whole genome shotgun (WGS) entry which is preliminary data.</text>
</comment>
<evidence type="ECO:0000256" key="5">
    <source>
        <dbReference type="ARBA" id="ARBA00022779"/>
    </source>
</evidence>
<sequence length="392" mass="42128">MMSSDFLSQDEIDALLRGEAVKAEELENAETLSEMECDAIGEIGNIAFGTAATTLSMLLRHKVNITAPRVSVIRPTDISMDMSIPHIAARVDYTEGLNGSNVLAIKQTDAQIIADLMLGGDGSNPSPEVSEMHLSAVAEAMNQMMGSAATSMSTMLMRTVNISTPHVKTITSLDSDANDYLPQGSSLVRILFRLQVGELIDSNIIQILSMEFAHELVATLMAQSYGSYESQAPVAPAEPILATPNAAVRSAYAQAAQIAQPTASVASQSGVQTQGFAMESAVETVPPERVERAVFAPLEDRPYGEGIKNLDLLMDVPLGVTVELGRAKKLLRDVLDMSIGSVLELETLAGEPVDILVNRKRIARGEVVVIDEHFGVRVTDILSPVERVKRLQ</sequence>
<evidence type="ECO:0008006" key="11">
    <source>
        <dbReference type="Google" id="ProtNLM"/>
    </source>
</evidence>
<evidence type="ECO:0000256" key="1">
    <source>
        <dbReference type="ARBA" id="ARBA00004413"/>
    </source>
</evidence>
<keyword evidence="3" id="KW-1003">Cell membrane</keyword>
<dbReference type="NCBIfam" id="NF005995">
    <property type="entry name" value="PRK08119.1"/>
    <property type="match status" value="1"/>
</dbReference>
<evidence type="ECO:0000259" key="7">
    <source>
        <dbReference type="Pfam" id="PF01052"/>
    </source>
</evidence>
<dbReference type="GO" id="GO:0016787">
    <property type="term" value="F:hydrolase activity"/>
    <property type="evidence" value="ECO:0007669"/>
    <property type="project" value="InterPro"/>
</dbReference>
<evidence type="ECO:0000256" key="6">
    <source>
        <dbReference type="ARBA" id="ARBA00023136"/>
    </source>
</evidence>
<dbReference type="PRINTS" id="PR00956">
    <property type="entry name" value="FLGMOTORFLIN"/>
</dbReference>
<dbReference type="PANTHER" id="PTHR43484">
    <property type="match status" value="1"/>
</dbReference>
<dbReference type="RefSeq" id="WP_082685846.1">
    <property type="nucleotide sequence ID" value="NZ_LPVJ01000060.1"/>
</dbReference>
<reference evidence="9 10" key="1">
    <citation type="submission" date="2015-12" db="EMBL/GenBank/DDBJ databases">
        <title>Draft genome sequence of Acidibacillus ferrooxidans ITV001, isolated from a chalcopyrite acid mine drainage site in Brazil.</title>
        <authorList>
            <person name="Dall'Agnol H."/>
            <person name="Nancucheo I."/>
            <person name="Johnson B."/>
            <person name="Oliveira R."/>
            <person name="Leite L."/>
            <person name="Pylro V."/>
            <person name="Nunes G.L."/>
            <person name="Tzotzos G."/>
            <person name="Fernandes G.R."/>
            <person name="Dutra J."/>
            <person name="Orellana S.C."/>
            <person name="Oliveira G."/>
        </authorList>
    </citation>
    <scope>NUCLEOTIDE SEQUENCE [LARGE SCALE GENOMIC DNA]</scope>
    <source>
        <strain evidence="10">ITV01</strain>
    </source>
</reference>
<dbReference type="NCBIfam" id="TIGR02480">
    <property type="entry name" value="fliN"/>
    <property type="match status" value="1"/>
</dbReference>
<keyword evidence="10" id="KW-1185">Reference proteome</keyword>
<dbReference type="InterPro" id="IPR012826">
    <property type="entry name" value="FliN"/>
</dbReference>
<feature type="domain" description="CheC-like protein" evidence="8">
    <location>
        <begin position="132"/>
        <end position="168"/>
    </location>
</feature>
<evidence type="ECO:0000256" key="2">
    <source>
        <dbReference type="ARBA" id="ARBA00009226"/>
    </source>
</evidence>
<organism evidence="9 10">
    <name type="scientific">Ferroacidibacillus organovorans</name>
    <dbReference type="NCBI Taxonomy" id="1765683"/>
    <lineage>
        <taxon>Bacteria</taxon>
        <taxon>Bacillati</taxon>
        <taxon>Bacillota</taxon>
        <taxon>Bacilli</taxon>
        <taxon>Bacillales</taxon>
        <taxon>Alicyclobacillaceae</taxon>
        <taxon>Ferroacidibacillus</taxon>
    </lineage>
</organism>
<dbReference type="InterPro" id="IPR028976">
    <property type="entry name" value="CheC-like_sf"/>
</dbReference>
<keyword evidence="6" id="KW-0472">Membrane</keyword>
<evidence type="ECO:0000256" key="3">
    <source>
        <dbReference type="ARBA" id="ARBA00022475"/>
    </source>
</evidence>
<dbReference type="GO" id="GO:0006935">
    <property type="term" value="P:chemotaxis"/>
    <property type="evidence" value="ECO:0007669"/>
    <property type="project" value="UniProtKB-KW"/>
</dbReference>
<feature type="domain" description="CheC-like protein" evidence="8">
    <location>
        <begin position="35"/>
        <end position="71"/>
    </location>
</feature>
<dbReference type="GO" id="GO:0005886">
    <property type="term" value="C:plasma membrane"/>
    <property type="evidence" value="ECO:0007669"/>
    <property type="project" value="UniProtKB-SubCell"/>
</dbReference>
<dbReference type="Gene3D" id="2.30.330.10">
    <property type="entry name" value="SpoA-like"/>
    <property type="match status" value="1"/>
</dbReference>
<comment type="subcellular location">
    <subcellularLocation>
        <location evidence="1">Cell membrane</location>
        <topology evidence="1">Peripheral membrane protein</topology>
        <orientation evidence="1">Cytoplasmic side</orientation>
    </subcellularLocation>
</comment>
<evidence type="ECO:0000256" key="4">
    <source>
        <dbReference type="ARBA" id="ARBA00022500"/>
    </source>
</evidence>
<dbReference type="Pfam" id="PF04509">
    <property type="entry name" value="CheC"/>
    <property type="match status" value="2"/>
</dbReference>
<keyword evidence="5" id="KW-0283">Flagellar rotation</keyword>
<dbReference type="Proteomes" id="UP000053557">
    <property type="component" value="Unassembled WGS sequence"/>
</dbReference>
<accession>A0A117SX93</accession>
<dbReference type="Pfam" id="PF01052">
    <property type="entry name" value="FliMN_C"/>
    <property type="match status" value="1"/>
</dbReference>
<dbReference type="InterPro" id="IPR036429">
    <property type="entry name" value="SpoA-like_sf"/>
</dbReference>
<keyword evidence="4" id="KW-0145">Chemotaxis</keyword>
<dbReference type="GO" id="GO:0009425">
    <property type="term" value="C:bacterial-type flagellum basal body"/>
    <property type="evidence" value="ECO:0007669"/>
    <property type="project" value="InterPro"/>
</dbReference>
<feature type="domain" description="Flagellar motor switch protein FliN-like C-terminal" evidence="7">
    <location>
        <begin position="312"/>
        <end position="382"/>
    </location>
</feature>
<dbReference type="GO" id="GO:0003774">
    <property type="term" value="F:cytoskeletal motor activity"/>
    <property type="evidence" value="ECO:0007669"/>
    <property type="project" value="InterPro"/>
</dbReference>
<dbReference type="Gene3D" id="3.40.1550.10">
    <property type="entry name" value="CheC-like"/>
    <property type="match status" value="1"/>
</dbReference>
<dbReference type="SUPFAM" id="SSF103039">
    <property type="entry name" value="CheC-like"/>
    <property type="match status" value="1"/>
</dbReference>
<dbReference type="EMBL" id="LPVJ01000060">
    <property type="protein sequence ID" value="KUO95059.1"/>
    <property type="molecule type" value="Genomic_DNA"/>
</dbReference>
<dbReference type="InterPro" id="IPR001172">
    <property type="entry name" value="FliN_T3SS_HrcQb"/>
</dbReference>
<evidence type="ECO:0000259" key="8">
    <source>
        <dbReference type="Pfam" id="PF04509"/>
    </source>
</evidence>
<dbReference type="AlphaFoldDB" id="A0A117SX93"/>
<dbReference type="OrthoDB" id="9773459at2"/>
<name>A0A117SX93_9BACL</name>
<dbReference type="PANTHER" id="PTHR43484:SF1">
    <property type="entry name" value="FLAGELLAR MOTOR SWITCH PROTEIN FLIN"/>
    <property type="match status" value="1"/>
</dbReference>